<evidence type="ECO:0000259" key="2">
    <source>
        <dbReference type="Pfam" id="PF01977"/>
    </source>
</evidence>
<protein>
    <submittedName>
        <fullName evidence="5">UbiD family decarboxylase</fullName>
    </submittedName>
</protein>
<dbReference type="Pfam" id="PF20695">
    <property type="entry name" value="UbiD_N"/>
    <property type="match status" value="1"/>
</dbReference>
<dbReference type="Pfam" id="PF20696">
    <property type="entry name" value="UbiD_C"/>
    <property type="match status" value="1"/>
</dbReference>
<gene>
    <name evidence="5" type="ORF">GO608_15695</name>
</gene>
<comment type="caution">
    <text evidence="5">The sequence shown here is derived from an EMBL/GenBank/DDBJ whole genome shotgun (WGS) entry which is preliminary data.</text>
</comment>
<evidence type="ECO:0000259" key="3">
    <source>
        <dbReference type="Pfam" id="PF20695"/>
    </source>
</evidence>
<organism evidence="5 6">
    <name type="scientific">Aromatoleum buckelii</name>
    <dbReference type="NCBI Taxonomy" id="200254"/>
    <lineage>
        <taxon>Bacteria</taxon>
        <taxon>Pseudomonadati</taxon>
        <taxon>Pseudomonadota</taxon>
        <taxon>Betaproteobacteria</taxon>
        <taxon>Rhodocyclales</taxon>
        <taxon>Rhodocyclaceae</taxon>
        <taxon>Aromatoleum</taxon>
    </lineage>
</organism>
<keyword evidence="6" id="KW-1185">Reference proteome</keyword>
<dbReference type="InterPro" id="IPR049381">
    <property type="entry name" value="UbiD-like_C"/>
</dbReference>
<reference evidence="5" key="1">
    <citation type="submission" date="2019-12" db="EMBL/GenBank/DDBJ databases">
        <title>Comparative genomics gives insights into the taxonomy of the Azoarcus-Aromatoleum group and reveals separate origins of nif in the plant-associated Azoarcus and non-plant-associated Aromatoleum sub-groups.</title>
        <authorList>
            <person name="Lafos M."/>
            <person name="Maluk M."/>
            <person name="Batista M."/>
            <person name="Junghare M."/>
            <person name="Carmona M."/>
            <person name="Faoro H."/>
            <person name="Cruz L.M."/>
            <person name="Battistoni F."/>
            <person name="De Souza E."/>
            <person name="Pedrosa F."/>
            <person name="Chen W.-M."/>
            <person name="Poole P.S."/>
            <person name="Dixon R.A."/>
            <person name="James E.K."/>
        </authorList>
    </citation>
    <scope>NUCLEOTIDE SEQUENCE</scope>
    <source>
        <strain evidence="5">U120</strain>
    </source>
</reference>
<accession>A0ABX1N664</accession>
<evidence type="ECO:0000313" key="5">
    <source>
        <dbReference type="EMBL" id="NMF94761.1"/>
    </source>
</evidence>
<feature type="domain" description="3-octaprenyl-4-hydroxybenzoate carboxy-lyase-like C-terminal" evidence="4">
    <location>
        <begin position="300"/>
        <end position="418"/>
    </location>
</feature>
<dbReference type="InterPro" id="IPR048304">
    <property type="entry name" value="UbiD_Rift_dom"/>
</dbReference>
<dbReference type="Proteomes" id="UP000601990">
    <property type="component" value="Unassembled WGS sequence"/>
</dbReference>
<dbReference type="SUPFAM" id="SSF143968">
    <property type="entry name" value="UbiD C-terminal domain-like"/>
    <property type="match status" value="1"/>
</dbReference>
<feature type="domain" description="3-octaprenyl-4-hydroxybenzoate carboxy-lyase-like Rift-related" evidence="2">
    <location>
        <begin position="95"/>
        <end position="291"/>
    </location>
</feature>
<name>A0ABX1N664_9RHOO</name>
<sequence>MAYSDLRAFLADLGDDLRHVRDEFDPRFEIAAVLRSLPAGAPAVLFDNIRGYPGARVAGNLIASRPRLARALGTTEERLAQTWLQRKETGVTPVVATGAAPVKEVVHRAPDDLLSLLPILTHHEKDAAPFITTGVVLCTDPETGRRGMGIHRMMVKGGRRLGILLANPPLPQFLARAEAAGRPLDVAIALGLEPATLLASVVKVGPLVPDKMAIAGALRGEPVELVRAETVDVEVPARAEIVIEGRMLPGVRELEGPFGENTGHYFSNVSPVIEVSAVTHRDNFIYPGLCPWSAEVDALLSLAAGAELLGQLQALIGGVVDLELAAGTSGFSAVIAVHDCTPADVRRLVMLALNLDRRLKMVTVVDDDVDIRDPREVAWALATRYQPARDTVVIHGCEAYVIDPSASGNAASKVGFIATRASGAESDRITLPAAAAEKARAVVAALLS</sequence>
<dbReference type="PANTHER" id="PTHR30108">
    <property type="entry name" value="3-OCTAPRENYL-4-HYDROXYBENZOATE CARBOXY-LYASE-RELATED"/>
    <property type="match status" value="1"/>
</dbReference>
<evidence type="ECO:0000256" key="1">
    <source>
        <dbReference type="ARBA" id="ARBA00010021"/>
    </source>
</evidence>
<dbReference type="EMBL" id="WTVH01000036">
    <property type="protein sequence ID" value="NMF94761.1"/>
    <property type="molecule type" value="Genomic_DNA"/>
</dbReference>
<evidence type="ECO:0000259" key="4">
    <source>
        <dbReference type="Pfam" id="PF20696"/>
    </source>
</evidence>
<feature type="domain" description="3-octaprenyl-4-hydroxybenzoate carboxy-lyase-like N-terminal" evidence="3">
    <location>
        <begin position="15"/>
        <end position="86"/>
    </location>
</feature>
<proteinExistence type="inferred from homology"/>
<dbReference type="RefSeq" id="WP_169199978.1">
    <property type="nucleotide sequence ID" value="NZ_WTVH02000008.1"/>
</dbReference>
<comment type="similarity">
    <text evidence="1">Belongs to the UbiD family.</text>
</comment>
<dbReference type="InterPro" id="IPR002830">
    <property type="entry name" value="UbiD"/>
</dbReference>
<dbReference type="Pfam" id="PF01977">
    <property type="entry name" value="UbiD"/>
    <property type="match status" value="1"/>
</dbReference>
<dbReference type="InterPro" id="IPR049383">
    <property type="entry name" value="UbiD-like_N"/>
</dbReference>
<dbReference type="Gene3D" id="3.40.1670.10">
    <property type="entry name" value="UbiD C-terminal domain-like"/>
    <property type="match status" value="1"/>
</dbReference>
<dbReference type="SUPFAM" id="SSF50475">
    <property type="entry name" value="FMN-binding split barrel"/>
    <property type="match status" value="1"/>
</dbReference>
<dbReference type="NCBIfam" id="TIGR00148">
    <property type="entry name" value="UbiD family decarboxylase"/>
    <property type="match status" value="1"/>
</dbReference>
<evidence type="ECO:0000313" key="6">
    <source>
        <dbReference type="Proteomes" id="UP000601990"/>
    </source>
</evidence>
<dbReference type="PANTHER" id="PTHR30108:SF21">
    <property type="entry name" value="4-HYDROXYBENZOATE DECARBOXYLASE"/>
    <property type="match status" value="1"/>
</dbReference>